<name>A0A8J4UJF7_CLAMG</name>
<sequence>SRRWFLCWDMKWKRLQGCKCGQISSSVKHFSVPRPPLADQAQGRERLDFLL</sequence>
<reference evidence="1" key="1">
    <citation type="submission" date="2020-07" db="EMBL/GenBank/DDBJ databases">
        <title>Clarias magur genome sequencing, assembly and annotation.</title>
        <authorList>
            <person name="Kushwaha B."/>
            <person name="Kumar R."/>
            <person name="Das P."/>
            <person name="Joshi C.G."/>
            <person name="Kumar D."/>
            <person name="Nagpure N.S."/>
            <person name="Pandey M."/>
            <person name="Agarwal S."/>
            <person name="Srivastava S."/>
            <person name="Singh M."/>
            <person name="Sahoo L."/>
            <person name="Jayasankar P."/>
            <person name="Meher P.K."/>
            <person name="Koringa P.G."/>
            <person name="Iquebal M.A."/>
            <person name="Das S.P."/>
            <person name="Bit A."/>
            <person name="Patnaik S."/>
            <person name="Patel N."/>
            <person name="Shah T.M."/>
            <person name="Hinsu A."/>
            <person name="Jena J.K."/>
        </authorList>
    </citation>
    <scope>NUCLEOTIDE SEQUENCE</scope>
    <source>
        <strain evidence="1">CIFAMagur01</strain>
        <tissue evidence="1">Testis</tissue>
    </source>
</reference>
<protein>
    <submittedName>
        <fullName evidence="1">Uncharacterized protein</fullName>
    </submittedName>
</protein>
<gene>
    <name evidence="1" type="ORF">DAT39_011311</name>
</gene>
<proteinExistence type="predicted"/>
<dbReference type="EMBL" id="QNUK01000183">
    <property type="protein sequence ID" value="KAF5898977.1"/>
    <property type="molecule type" value="Genomic_DNA"/>
</dbReference>
<accession>A0A8J4UJF7</accession>
<organism evidence="1 2">
    <name type="scientific">Clarias magur</name>
    <name type="common">Asian catfish</name>
    <name type="synonym">Macropteronotus magur</name>
    <dbReference type="NCBI Taxonomy" id="1594786"/>
    <lineage>
        <taxon>Eukaryota</taxon>
        <taxon>Metazoa</taxon>
        <taxon>Chordata</taxon>
        <taxon>Craniata</taxon>
        <taxon>Vertebrata</taxon>
        <taxon>Euteleostomi</taxon>
        <taxon>Actinopterygii</taxon>
        <taxon>Neopterygii</taxon>
        <taxon>Teleostei</taxon>
        <taxon>Ostariophysi</taxon>
        <taxon>Siluriformes</taxon>
        <taxon>Clariidae</taxon>
        <taxon>Clarias</taxon>
    </lineage>
</organism>
<dbReference type="AlphaFoldDB" id="A0A8J4UJF7"/>
<keyword evidence="2" id="KW-1185">Reference proteome</keyword>
<dbReference type="Proteomes" id="UP000727407">
    <property type="component" value="Unassembled WGS sequence"/>
</dbReference>
<comment type="caution">
    <text evidence="1">The sequence shown here is derived from an EMBL/GenBank/DDBJ whole genome shotgun (WGS) entry which is preliminary data.</text>
</comment>
<evidence type="ECO:0000313" key="1">
    <source>
        <dbReference type="EMBL" id="KAF5898977.1"/>
    </source>
</evidence>
<feature type="non-terminal residue" evidence="1">
    <location>
        <position position="1"/>
    </location>
</feature>
<evidence type="ECO:0000313" key="2">
    <source>
        <dbReference type="Proteomes" id="UP000727407"/>
    </source>
</evidence>